<evidence type="ECO:0000313" key="2">
    <source>
        <dbReference type="EMBL" id="QIP17259.1"/>
    </source>
</evidence>
<dbReference type="SUPFAM" id="SSF101898">
    <property type="entry name" value="NHL repeat"/>
    <property type="match status" value="1"/>
</dbReference>
<dbReference type="KEGG" id="spib:G8759_33770"/>
<dbReference type="RefSeq" id="WP_167217931.1">
    <property type="nucleotide sequence ID" value="NZ_CP050063.1"/>
</dbReference>
<evidence type="ECO:0008006" key="4">
    <source>
        <dbReference type="Google" id="ProtNLM"/>
    </source>
</evidence>
<dbReference type="PANTHER" id="PTHR13833">
    <property type="match status" value="1"/>
</dbReference>
<accession>A0A6G9AY44</accession>
<keyword evidence="3" id="KW-1185">Reference proteome</keyword>
<dbReference type="PANTHER" id="PTHR13833:SF71">
    <property type="entry name" value="NHL DOMAIN-CONTAINING PROTEIN"/>
    <property type="match status" value="1"/>
</dbReference>
<dbReference type="InterPro" id="IPR011042">
    <property type="entry name" value="6-blade_b-propeller_TolB-like"/>
</dbReference>
<protein>
    <recommendedName>
        <fullName evidence="4">SMP-30/Gluconolactonase/LRE-like region domain-containing protein</fullName>
    </recommendedName>
</protein>
<dbReference type="Proteomes" id="UP000501802">
    <property type="component" value="Chromosome"/>
</dbReference>
<dbReference type="EMBL" id="CP050063">
    <property type="protein sequence ID" value="QIP17259.1"/>
    <property type="molecule type" value="Genomic_DNA"/>
</dbReference>
<reference evidence="2 3" key="1">
    <citation type="submission" date="2020-03" db="EMBL/GenBank/DDBJ databases">
        <authorList>
            <person name="Kim M.K."/>
        </authorList>
    </citation>
    <scope>NUCLEOTIDE SEQUENCE [LARGE SCALE GENOMIC DNA]</scope>
    <source>
        <strain evidence="2 3">BT328</strain>
    </source>
</reference>
<dbReference type="PROSITE" id="PS51257">
    <property type="entry name" value="PROKAR_LIPOPROTEIN"/>
    <property type="match status" value="1"/>
</dbReference>
<sequence length="372" mass="37708">MKFASIYIFTLIIGLLLAGCSGKTDSPSPGTTTPPTSTTTTTPPSTTSTTPPSPTATTGAIVTTLAGNGTEGYVDATGSAARFKNPSALVCDKADNIYVVDLNNARIRLVSPAGVVTTLAGNGSVGITDGTGASASFYLAGGGYVCRDASGNMLLSENSTTRASIRQVTPAGIVSTLTSVPIGVGNPLGFYGITTAPNGDLYISDGGAIRLFRNGNLTIFAGGTRGYANGTLSEAQFSNPDALAFDTDGNLYVGDANDCIRKITPAGVVSLLAGQPKVNGNADGKGSAATFSSINSLVVDKQGNLYAADSYLIRKVTPDGTVTTIAGSSPGYVDGAGTAVRFNNARSIAIDSKGILYVADLSNQVIRKIVTQ</sequence>
<feature type="region of interest" description="Disordered" evidence="1">
    <location>
        <begin position="23"/>
        <end position="58"/>
    </location>
</feature>
<gene>
    <name evidence="2" type="ORF">G8759_33770</name>
</gene>
<evidence type="ECO:0000256" key="1">
    <source>
        <dbReference type="SAM" id="MobiDB-lite"/>
    </source>
</evidence>
<organism evidence="2 3">
    <name type="scientific">Spirosoma aureum</name>
    <dbReference type="NCBI Taxonomy" id="2692134"/>
    <lineage>
        <taxon>Bacteria</taxon>
        <taxon>Pseudomonadati</taxon>
        <taxon>Bacteroidota</taxon>
        <taxon>Cytophagia</taxon>
        <taxon>Cytophagales</taxon>
        <taxon>Cytophagaceae</taxon>
        <taxon>Spirosoma</taxon>
    </lineage>
</organism>
<proteinExistence type="predicted"/>
<dbReference type="Gene3D" id="2.120.10.30">
    <property type="entry name" value="TolB, C-terminal domain"/>
    <property type="match status" value="3"/>
</dbReference>
<feature type="compositionally biased region" description="Low complexity" evidence="1">
    <location>
        <begin position="26"/>
        <end position="58"/>
    </location>
</feature>
<name>A0A6G9AY44_9BACT</name>
<evidence type="ECO:0000313" key="3">
    <source>
        <dbReference type="Proteomes" id="UP000501802"/>
    </source>
</evidence>
<dbReference type="AlphaFoldDB" id="A0A6G9AY44"/>